<sequence>GETLSSRRTFADVVGDVVMLPEPTIRELRGDKLEPDEPRATADLRYQGIGSGDFINLLWKGERSNGNPYAHEAEYTVTANDAKAGIVTLHVDNEHISVLDNGSLDVSYRVSNDQAALYGVTESERLLAKVEKIRATLPIPVVEEADPPDMLDPTNLFDMVHVLIGVNTEKDDIVTYYWRGDHPLGSTSDWAPITTVTAGRPVRFRVDVRFVTPNIGRTVKVIYVLLRAATGRYEYSATLDLLIAGWMSPTIDSVIDAKGAEIPDNGVTFDTNVTVSGTASPNQKIRLRDGTNTLHEPSANASGNWSQVVSSLSVKAYSLTALALYGDGPVSTPPRTFTVAQTVTPTIANVTDSKGVVANGGTTFDR</sequence>
<accession>A0ABW8DSJ0</accession>
<dbReference type="Gene3D" id="2.60.40.10">
    <property type="entry name" value="Immunoglobulins"/>
    <property type="match status" value="1"/>
</dbReference>
<feature type="non-terminal residue" evidence="1">
    <location>
        <position position="1"/>
    </location>
</feature>
<dbReference type="InterPro" id="IPR013783">
    <property type="entry name" value="Ig-like_fold"/>
</dbReference>
<gene>
    <name evidence="1" type="ORF">ACIOUF_23330</name>
</gene>
<reference evidence="1 2" key="1">
    <citation type="submission" date="2024-10" db="EMBL/GenBank/DDBJ databases">
        <title>The Natural Products Discovery Center: Release of the First 8490 Sequenced Strains for Exploring Actinobacteria Biosynthetic Diversity.</title>
        <authorList>
            <person name="Kalkreuter E."/>
            <person name="Kautsar S.A."/>
            <person name="Yang D."/>
            <person name="Bader C.D."/>
            <person name="Teijaro C.N."/>
            <person name="Fluegel L."/>
            <person name="Davis C.M."/>
            <person name="Simpson J.R."/>
            <person name="Lauterbach L."/>
            <person name="Steele A.D."/>
            <person name="Gui C."/>
            <person name="Meng S."/>
            <person name="Li G."/>
            <person name="Viehrig K."/>
            <person name="Ye F."/>
            <person name="Su P."/>
            <person name="Kiefer A.F."/>
            <person name="Nichols A."/>
            <person name="Cepeda A.J."/>
            <person name="Yan W."/>
            <person name="Fan B."/>
            <person name="Jiang Y."/>
            <person name="Adhikari A."/>
            <person name="Zheng C.-J."/>
            <person name="Schuster L."/>
            <person name="Cowan T.M."/>
            <person name="Smanski M.J."/>
            <person name="Chevrette M.G."/>
            <person name="De Carvalho L.P.S."/>
            <person name="Shen B."/>
        </authorList>
    </citation>
    <scope>NUCLEOTIDE SEQUENCE [LARGE SCALE GENOMIC DNA]</scope>
    <source>
        <strain evidence="1 2">NPDC087689</strain>
    </source>
</reference>
<protein>
    <recommendedName>
        <fullName evidence="3">Ig-like domain repeat protein</fullName>
    </recommendedName>
</protein>
<proteinExistence type="predicted"/>
<evidence type="ECO:0000313" key="1">
    <source>
        <dbReference type="EMBL" id="MFJ2289252.1"/>
    </source>
</evidence>
<keyword evidence="2" id="KW-1185">Reference proteome</keyword>
<name>A0ABW8DSJ0_9PSED</name>
<evidence type="ECO:0000313" key="2">
    <source>
        <dbReference type="Proteomes" id="UP001617296"/>
    </source>
</evidence>
<dbReference type="Proteomes" id="UP001617296">
    <property type="component" value="Unassembled WGS sequence"/>
</dbReference>
<feature type="non-terminal residue" evidence="1">
    <location>
        <position position="366"/>
    </location>
</feature>
<evidence type="ECO:0008006" key="3">
    <source>
        <dbReference type="Google" id="ProtNLM"/>
    </source>
</evidence>
<comment type="caution">
    <text evidence="1">The sequence shown here is derived from an EMBL/GenBank/DDBJ whole genome shotgun (WGS) entry which is preliminary data.</text>
</comment>
<organism evidence="1 2">
    <name type="scientific">Pseudomonas iridis</name>
    <dbReference type="NCBI Taxonomy" id="2710587"/>
    <lineage>
        <taxon>Bacteria</taxon>
        <taxon>Pseudomonadati</taxon>
        <taxon>Pseudomonadota</taxon>
        <taxon>Gammaproteobacteria</taxon>
        <taxon>Pseudomonadales</taxon>
        <taxon>Pseudomonadaceae</taxon>
        <taxon>Pseudomonas</taxon>
    </lineage>
</organism>
<dbReference type="EMBL" id="JBIUVY010000056">
    <property type="protein sequence ID" value="MFJ2289252.1"/>
    <property type="molecule type" value="Genomic_DNA"/>
</dbReference>